<gene>
    <name evidence="4" type="ORF">HPB51_011883</name>
</gene>
<dbReference type="SMART" id="SM00343">
    <property type="entry name" value="ZnF_C2HC"/>
    <property type="match status" value="2"/>
</dbReference>
<feature type="region of interest" description="Disordered" evidence="2">
    <location>
        <begin position="63"/>
        <end position="117"/>
    </location>
</feature>
<evidence type="ECO:0000259" key="3">
    <source>
        <dbReference type="PROSITE" id="PS50158"/>
    </source>
</evidence>
<keyword evidence="1" id="KW-0862">Zinc</keyword>
<feature type="domain" description="CCHC-type" evidence="3">
    <location>
        <begin position="310"/>
        <end position="325"/>
    </location>
</feature>
<feature type="compositionally biased region" description="Basic and acidic residues" evidence="2">
    <location>
        <begin position="457"/>
        <end position="472"/>
    </location>
</feature>
<evidence type="ECO:0000313" key="5">
    <source>
        <dbReference type="Proteomes" id="UP000821866"/>
    </source>
</evidence>
<feature type="compositionally biased region" description="Polar residues" evidence="2">
    <location>
        <begin position="1"/>
        <end position="24"/>
    </location>
</feature>
<dbReference type="GO" id="GO:0003676">
    <property type="term" value="F:nucleic acid binding"/>
    <property type="evidence" value="ECO:0007669"/>
    <property type="project" value="InterPro"/>
</dbReference>
<organism evidence="4 5">
    <name type="scientific">Rhipicephalus microplus</name>
    <name type="common">Cattle tick</name>
    <name type="synonym">Boophilus microplus</name>
    <dbReference type="NCBI Taxonomy" id="6941"/>
    <lineage>
        <taxon>Eukaryota</taxon>
        <taxon>Metazoa</taxon>
        <taxon>Ecdysozoa</taxon>
        <taxon>Arthropoda</taxon>
        <taxon>Chelicerata</taxon>
        <taxon>Arachnida</taxon>
        <taxon>Acari</taxon>
        <taxon>Parasitiformes</taxon>
        <taxon>Ixodida</taxon>
        <taxon>Ixodoidea</taxon>
        <taxon>Ixodidae</taxon>
        <taxon>Rhipicephalinae</taxon>
        <taxon>Rhipicephalus</taxon>
        <taxon>Boophilus</taxon>
    </lineage>
</organism>
<evidence type="ECO:0000256" key="1">
    <source>
        <dbReference type="PROSITE-ProRule" id="PRU00047"/>
    </source>
</evidence>
<feature type="compositionally biased region" description="Basic and acidic residues" evidence="2">
    <location>
        <begin position="87"/>
        <end position="101"/>
    </location>
</feature>
<dbReference type="AlphaFoldDB" id="A0A9J6E955"/>
<dbReference type="VEuPathDB" id="VectorBase:LOC119163735"/>
<proteinExistence type="predicted"/>
<protein>
    <recommendedName>
        <fullName evidence="3">CCHC-type domain-containing protein</fullName>
    </recommendedName>
</protein>
<name>A0A9J6E955_RHIMP</name>
<accession>A0A9J6E955</accession>
<sequence length="789" mass="88652">MNSPLTEETSSNNVREDLSNSFGLSVSRLDYQDANTWEDDMYDLYDSDSLDVTDTVHRDIDDGDWVETSSSPNSGTWAVHSSRAQRASRDMDDSEPHRSHSDTSSQEELGTSQEEELPLLDSECSHKKRDDKHRTINGIPLLFKKLNDTPPAFSEVCLCCAEQHIAAATHEAPLGLEVTRKGFLRVAVETTTAASILQDMDNLGGISVQVVLPRGYSDNVAKISNVPLVYTDAQIRKFFAPAGVVSAKRQVAYRTQQDGSIKTIPRDSVLLTFRPEREIPVRIRPAVEYAEAFDYRYFPVRLHVTSPMQCYNCFRYGHMAKHCRRPVRCKVCAGDHSYKDCVSRFGQRCGNCDGPHAATYGRCPARLAAVRDKRYALRDSDDESDDSFDSTRRHYTKRAKTQLDDVPSKYQDNGSGQARGSRDSNVPVDAGSKHLSDMELHTDSDSGDSYSRSHSAGSRERRTPSRSDRESASKVPSSRSLLAPAAVIRNPMIPPKATYGGLGHRWWPVAEAFRGKWRTKNHSGKPRDWHGLSCAYDDDDFKVQGIKVYFKTVSSAPSFLQLEIEKVTVDLTAAAKEPILFQRVTYNGSLVAVVGSAEAAARLLRVRNIAGYKVGAKVHSGESNNVGKITNVPLHHSEEQLQEWFVSQGVIHARRQVVYKRQADERVERVPTFNVVLTFRPDKKMPTTIVPKPEAAEYLGDRPFVVRPHFEPPVQCMCCQRFGHMARYCLRTPRCKVCSGPHSYRTCNRKDKPRCANCHGPHAATFTRCPLRRLAAVEKRWSYETNDDQ</sequence>
<keyword evidence="1" id="KW-0863">Zinc-finger</keyword>
<feature type="compositionally biased region" description="Low complexity" evidence="2">
    <location>
        <begin position="447"/>
        <end position="456"/>
    </location>
</feature>
<reference evidence="4" key="1">
    <citation type="journal article" date="2020" name="Cell">
        <title>Large-Scale Comparative Analyses of Tick Genomes Elucidate Their Genetic Diversity and Vector Capacities.</title>
        <authorList>
            <consortium name="Tick Genome and Microbiome Consortium (TIGMIC)"/>
            <person name="Jia N."/>
            <person name="Wang J."/>
            <person name="Shi W."/>
            <person name="Du L."/>
            <person name="Sun Y."/>
            <person name="Zhan W."/>
            <person name="Jiang J.F."/>
            <person name="Wang Q."/>
            <person name="Zhang B."/>
            <person name="Ji P."/>
            <person name="Bell-Sakyi L."/>
            <person name="Cui X.M."/>
            <person name="Yuan T.T."/>
            <person name="Jiang B.G."/>
            <person name="Yang W.F."/>
            <person name="Lam T.T."/>
            <person name="Chang Q.C."/>
            <person name="Ding S.J."/>
            <person name="Wang X.J."/>
            <person name="Zhu J.G."/>
            <person name="Ruan X.D."/>
            <person name="Zhao L."/>
            <person name="Wei J.T."/>
            <person name="Ye R.Z."/>
            <person name="Que T.C."/>
            <person name="Du C.H."/>
            <person name="Zhou Y.H."/>
            <person name="Cheng J.X."/>
            <person name="Dai P.F."/>
            <person name="Guo W.B."/>
            <person name="Han X.H."/>
            <person name="Huang E.J."/>
            <person name="Li L.F."/>
            <person name="Wei W."/>
            <person name="Gao Y.C."/>
            <person name="Liu J.Z."/>
            <person name="Shao H.Z."/>
            <person name="Wang X."/>
            <person name="Wang C.C."/>
            <person name="Yang T.C."/>
            <person name="Huo Q.B."/>
            <person name="Li W."/>
            <person name="Chen H.Y."/>
            <person name="Chen S.E."/>
            <person name="Zhou L.G."/>
            <person name="Ni X.B."/>
            <person name="Tian J.H."/>
            <person name="Sheng Y."/>
            <person name="Liu T."/>
            <person name="Pan Y.S."/>
            <person name="Xia L.Y."/>
            <person name="Li J."/>
            <person name="Zhao F."/>
            <person name="Cao W.C."/>
        </authorList>
    </citation>
    <scope>NUCLEOTIDE SEQUENCE</scope>
    <source>
        <strain evidence="4">Rmic-2018</strain>
    </source>
</reference>
<keyword evidence="1" id="KW-0479">Metal-binding</keyword>
<dbReference type="GO" id="GO:0008270">
    <property type="term" value="F:zinc ion binding"/>
    <property type="evidence" value="ECO:0007669"/>
    <property type="project" value="UniProtKB-KW"/>
</dbReference>
<feature type="compositionally biased region" description="Polar residues" evidence="2">
    <location>
        <begin position="67"/>
        <end position="76"/>
    </location>
</feature>
<comment type="caution">
    <text evidence="4">The sequence shown here is derived from an EMBL/GenBank/DDBJ whole genome shotgun (WGS) entry which is preliminary data.</text>
</comment>
<dbReference type="Proteomes" id="UP000821866">
    <property type="component" value="Chromosome 3"/>
</dbReference>
<dbReference type="EMBL" id="JABSTU010000005">
    <property type="protein sequence ID" value="KAH8030839.1"/>
    <property type="molecule type" value="Genomic_DNA"/>
</dbReference>
<feature type="compositionally biased region" description="Polar residues" evidence="2">
    <location>
        <begin position="102"/>
        <end position="112"/>
    </location>
</feature>
<feature type="region of interest" description="Disordered" evidence="2">
    <location>
        <begin position="378"/>
        <end position="479"/>
    </location>
</feature>
<keyword evidence="5" id="KW-1185">Reference proteome</keyword>
<reference evidence="4" key="2">
    <citation type="submission" date="2021-09" db="EMBL/GenBank/DDBJ databases">
        <authorList>
            <person name="Jia N."/>
            <person name="Wang J."/>
            <person name="Shi W."/>
            <person name="Du L."/>
            <person name="Sun Y."/>
            <person name="Zhan W."/>
            <person name="Jiang J."/>
            <person name="Wang Q."/>
            <person name="Zhang B."/>
            <person name="Ji P."/>
            <person name="Sakyi L.B."/>
            <person name="Cui X."/>
            <person name="Yuan T."/>
            <person name="Jiang B."/>
            <person name="Yang W."/>
            <person name="Lam T.T.-Y."/>
            <person name="Chang Q."/>
            <person name="Ding S."/>
            <person name="Wang X."/>
            <person name="Zhu J."/>
            <person name="Ruan X."/>
            <person name="Zhao L."/>
            <person name="Wei J."/>
            <person name="Que T."/>
            <person name="Du C."/>
            <person name="Cheng J."/>
            <person name="Dai P."/>
            <person name="Han X."/>
            <person name="Huang E."/>
            <person name="Gao Y."/>
            <person name="Liu J."/>
            <person name="Shao H."/>
            <person name="Ye R."/>
            <person name="Li L."/>
            <person name="Wei W."/>
            <person name="Wang X."/>
            <person name="Wang C."/>
            <person name="Huo Q."/>
            <person name="Li W."/>
            <person name="Guo W."/>
            <person name="Chen H."/>
            <person name="Chen S."/>
            <person name="Zhou L."/>
            <person name="Zhou L."/>
            <person name="Ni X."/>
            <person name="Tian J."/>
            <person name="Zhou Y."/>
            <person name="Sheng Y."/>
            <person name="Liu T."/>
            <person name="Pan Y."/>
            <person name="Xia L."/>
            <person name="Li J."/>
            <person name="Zhao F."/>
            <person name="Cao W."/>
        </authorList>
    </citation>
    <scope>NUCLEOTIDE SEQUENCE</scope>
    <source>
        <strain evidence="4">Rmic-2018</strain>
        <tissue evidence="4">Larvae</tissue>
    </source>
</reference>
<evidence type="ECO:0000256" key="2">
    <source>
        <dbReference type="SAM" id="MobiDB-lite"/>
    </source>
</evidence>
<dbReference type="PROSITE" id="PS50158">
    <property type="entry name" value="ZF_CCHC"/>
    <property type="match status" value="1"/>
</dbReference>
<feature type="compositionally biased region" description="Basic and acidic residues" evidence="2">
    <location>
        <begin position="431"/>
        <end position="444"/>
    </location>
</feature>
<evidence type="ECO:0000313" key="4">
    <source>
        <dbReference type="EMBL" id="KAH8030839.1"/>
    </source>
</evidence>
<feature type="region of interest" description="Disordered" evidence="2">
    <location>
        <begin position="1"/>
        <end position="25"/>
    </location>
</feature>
<dbReference type="InterPro" id="IPR001878">
    <property type="entry name" value="Znf_CCHC"/>
</dbReference>